<feature type="compositionally biased region" description="Basic and acidic residues" evidence="1">
    <location>
        <begin position="46"/>
        <end position="61"/>
    </location>
</feature>
<protein>
    <submittedName>
        <fullName evidence="2">Uncharacterized protein</fullName>
    </submittedName>
</protein>
<gene>
    <name evidence="2" type="ORF">GCM10009844_16460</name>
</gene>
<proteinExistence type="predicted"/>
<sequence length="102" mass="11054">MRRNFREHFRTGTDREPGSGRNHEETPAVASQDRNQSRPASGEATATHRDPAVPVECERSEQGAGSHVTIHTAAHPTPRTSLTNGPWTPSGSREMTPEGSSP</sequence>
<feature type="compositionally biased region" description="Basic and acidic residues" evidence="1">
    <location>
        <begin position="1"/>
        <end position="26"/>
    </location>
</feature>
<name>A0ABP5L9A5_9ACTN</name>
<evidence type="ECO:0000313" key="2">
    <source>
        <dbReference type="EMBL" id="GAA2143725.1"/>
    </source>
</evidence>
<feature type="region of interest" description="Disordered" evidence="1">
    <location>
        <begin position="1"/>
        <end position="102"/>
    </location>
</feature>
<organism evidence="2 3">
    <name type="scientific">Nocardioides koreensis</name>
    <dbReference type="NCBI Taxonomy" id="433651"/>
    <lineage>
        <taxon>Bacteria</taxon>
        <taxon>Bacillati</taxon>
        <taxon>Actinomycetota</taxon>
        <taxon>Actinomycetes</taxon>
        <taxon>Propionibacteriales</taxon>
        <taxon>Nocardioidaceae</taxon>
        <taxon>Nocardioides</taxon>
    </lineage>
</organism>
<keyword evidence="3" id="KW-1185">Reference proteome</keyword>
<dbReference type="EMBL" id="BAAAQR010000004">
    <property type="protein sequence ID" value="GAA2143725.1"/>
    <property type="molecule type" value="Genomic_DNA"/>
</dbReference>
<evidence type="ECO:0000256" key="1">
    <source>
        <dbReference type="SAM" id="MobiDB-lite"/>
    </source>
</evidence>
<feature type="compositionally biased region" description="Polar residues" evidence="1">
    <location>
        <begin position="78"/>
        <end position="102"/>
    </location>
</feature>
<evidence type="ECO:0000313" key="3">
    <source>
        <dbReference type="Proteomes" id="UP001501771"/>
    </source>
</evidence>
<comment type="caution">
    <text evidence="2">The sequence shown here is derived from an EMBL/GenBank/DDBJ whole genome shotgun (WGS) entry which is preliminary data.</text>
</comment>
<accession>A0ABP5L9A5</accession>
<dbReference type="Proteomes" id="UP001501771">
    <property type="component" value="Unassembled WGS sequence"/>
</dbReference>
<reference evidence="3" key="1">
    <citation type="journal article" date="2019" name="Int. J. Syst. Evol. Microbiol.">
        <title>The Global Catalogue of Microorganisms (GCM) 10K type strain sequencing project: providing services to taxonomists for standard genome sequencing and annotation.</title>
        <authorList>
            <consortium name="The Broad Institute Genomics Platform"/>
            <consortium name="The Broad Institute Genome Sequencing Center for Infectious Disease"/>
            <person name="Wu L."/>
            <person name="Ma J."/>
        </authorList>
    </citation>
    <scope>NUCLEOTIDE SEQUENCE [LARGE SCALE GENOMIC DNA]</scope>
    <source>
        <strain evidence="3">JCM 16022</strain>
    </source>
</reference>